<dbReference type="InterPro" id="IPR000504">
    <property type="entry name" value="RRM_dom"/>
</dbReference>
<feature type="compositionally biased region" description="Basic and acidic residues" evidence="7">
    <location>
        <begin position="1"/>
        <end position="15"/>
    </location>
</feature>
<evidence type="ECO:0000256" key="7">
    <source>
        <dbReference type="SAM" id="MobiDB-lite"/>
    </source>
</evidence>
<keyword evidence="2" id="KW-0507">mRNA processing</keyword>
<evidence type="ECO:0000256" key="4">
    <source>
        <dbReference type="ARBA" id="ARBA00022884"/>
    </source>
</evidence>
<dbReference type="InterPro" id="IPR034392">
    <property type="entry name" value="TatSF1-like_RRM1"/>
</dbReference>
<dbReference type="AlphaFoldDB" id="A0A9P8LAG1"/>
<evidence type="ECO:0000256" key="3">
    <source>
        <dbReference type="ARBA" id="ARBA00022737"/>
    </source>
</evidence>
<evidence type="ECO:0000313" key="10">
    <source>
        <dbReference type="Proteomes" id="UP000750711"/>
    </source>
</evidence>
<evidence type="ECO:0000256" key="5">
    <source>
        <dbReference type="ARBA" id="ARBA00023187"/>
    </source>
</evidence>
<dbReference type="PANTHER" id="PTHR15608:SF0">
    <property type="entry name" value="HIV TAT-SPECIFIC FACTOR 1"/>
    <property type="match status" value="1"/>
</dbReference>
<dbReference type="GO" id="GO:0005684">
    <property type="term" value="C:U2-type spliceosomal complex"/>
    <property type="evidence" value="ECO:0007669"/>
    <property type="project" value="TreeGrafter"/>
</dbReference>
<evidence type="ECO:0000259" key="8">
    <source>
        <dbReference type="PROSITE" id="PS50102"/>
    </source>
</evidence>
<dbReference type="PROSITE" id="PS50102">
    <property type="entry name" value="RRM"/>
    <property type="match status" value="2"/>
</dbReference>
<dbReference type="SMART" id="SM00360">
    <property type="entry name" value="RRM"/>
    <property type="match status" value="2"/>
</dbReference>
<organism evidence="9 10">
    <name type="scientific">Trichoglossum hirsutum</name>
    <dbReference type="NCBI Taxonomy" id="265104"/>
    <lineage>
        <taxon>Eukaryota</taxon>
        <taxon>Fungi</taxon>
        <taxon>Dikarya</taxon>
        <taxon>Ascomycota</taxon>
        <taxon>Pezizomycotina</taxon>
        <taxon>Geoglossomycetes</taxon>
        <taxon>Geoglossales</taxon>
        <taxon>Geoglossaceae</taxon>
        <taxon>Trichoglossum</taxon>
    </lineage>
</organism>
<feature type="region of interest" description="Disordered" evidence="7">
    <location>
        <begin position="372"/>
        <end position="407"/>
    </location>
</feature>
<dbReference type="CDD" id="cd12281">
    <property type="entry name" value="RRM1_TatSF1_like"/>
    <property type="match status" value="1"/>
</dbReference>
<keyword evidence="3" id="KW-0677">Repeat</keyword>
<dbReference type="Gene3D" id="3.30.70.330">
    <property type="match status" value="2"/>
</dbReference>
<evidence type="ECO:0000256" key="2">
    <source>
        <dbReference type="ARBA" id="ARBA00022664"/>
    </source>
</evidence>
<reference evidence="9" key="1">
    <citation type="submission" date="2021-03" db="EMBL/GenBank/DDBJ databases">
        <title>Comparative genomics and phylogenomic investigation of the class Geoglossomycetes provide insights into ecological specialization and systematics.</title>
        <authorList>
            <person name="Melie T."/>
            <person name="Pirro S."/>
            <person name="Miller A.N."/>
            <person name="Quandt A."/>
        </authorList>
    </citation>
    <scope>NUCLEOTIDE SEQUENCE</scope>
    <source>
        <strain evidence="9">CAQ_001_2017</strain>
    </source>
</reference>
<dbReference type="Proteomes" id="UP000750711">
    <property type="component" value="Unassembled WGS sequence"/>
</dbReference>
<keyword evidence="10" id="KW-1185">Reference proteome</keyword>
<accession>A0A9P8LAG1</accession>
<dbReference type="FunFam" id="3.30.70.330:FF:000329">
    <property type="entry name" value="splicing factor U2AF-associated protein 2"/>
    <property type="match status" value="1"/>
</dbReference>
<comment type="similarity">
    <text evidence="1">Belongs to the HTATSF1 family.</text>
</comment>
<proteinExistence type="inferred from homology"/>
<dbReference type="InterPro" id="IPR034393">
    <property type="entry name" value="TatSF1-like"/>
</dbReference>
<dbReference type="InterPro" id="IPR012677">
    <property type="entry name" value="Nucleotide-bd_a/b_plait_sf"/>
</dbReference>
<comment type="caution">
    <text evidence="9">The sequence shown here is derived from an EMBL/GenBank/DDBJ whole genome shotgun (WGS) entry which is preliminary data.</text>
</comment>
<evidence type="ECO:0000256" key="6">
    <source>
        <dbReference type="PROSITE-ProRule" id="PRU00176"/>
    </source>
</evidence>
<dbReference type="GO" id="GO:0005686">
    <property type="term" value="C:U2 snRNP"/>
    <property type="evidence" value="ECO:0007669"/>
    <property type="project" value="TreeGrafter"/>
</dbReference>
<keyword evidence="5" id="KW-0508">mRNA splicing</keyword>
<sequence>MDKTKDHLSGQDEPRTAFPQSPEEFEHDTRVFFSKLEGKWLLEAEDGSEFEYDDALRRWIPVLDEALAERQQQAYAVAGADESVSVERKKKRKAHTNGEDVSRVPIIRVPGTALLMLIQENGDGKAKKPKGNGDAPARKNKAVYVTNLPLDTTIDEVQSVFSKCGVIAEEIDRGKLRIKLYTDEAGNFKGDALVVYFRAESVALAVQMLDDTDFRLGASGGSGKMSVQPADFSYKSQQEAPTKPLAKDKRKIMKKTQKLNSKLADWDDDDPSTLPDTSSRWDKVVILKHMFTLQELEEDPAAILDIKDDVREECAKLGEVTNVVLFDKEAEGVASVRFADADAAKACVRLMDGRYFSGTRVEAYIADGTEKFRKSSERKFDAHDEGEGDEEGQRLDKFGSWLEGDGA</sequence>
<feature type="domain" description="RRM" evidence="8">
    <location>
        <begin position="289"/>
        <end position="368"/>
    </location>
</feature>
<protein>
    <recommendedName>
        <fullName evidence="8">RRM domain-containing protein</fullName>
    </recommendedName>
</protein>
<dbReference type="GO" id="GO:0003723">
    <property type="term" value="F:RNA binding"/>
    <property type="evidence" value="ECO:0007669"/>
    <property type="project" value="UniProtKB-UniRule"/>
</dbReference>
<dbReference type="EMBL" id="JAGHQM010000791">
    <property type="protein sequence ID" value="KAH0558616.1"/>
    <property type="molecule type" value="Genomic_DNA"/>
</dbReference>
<dbReference type="GO" id="GO:0000398">
    <property type="term" value="P:mRNA splicing, via spliceosome"/>
    <property type="evidence" value="ECO:0007669"/>
    <property type="project" value="InterPro"/>
</dbReference>
<evidence type="ECO:0000256" key="1">
    <source>
        <dbReference type="ARBA" id="ARBA00007747"/>
    </source>
</evidence>
<dbReference type="SUPFAM" id="SSF54928">
    <property type="entry name" value="RNA-binding domain, RBD"/>
    <property type="match status" value="2"/>
</dbReference>
<dbReference type="Pfam" id="PF00076">
    <property type="entry name" value="RRM_1"/>
    <property type="match status" value="2"/>
</dbReference>
<gene>
    <name evidence="9" type="ORF">GP486_004733</name>
</gene>
<dbReference type="FunFam" id="3.30.70.330:FF:000105">
    <property type="entry name" value="HIV Tat-specific factor 1 homolog"/>
    <property type="match status" value="1"/>
</dbReference>
<evidence type="ECO:0000313" key="9">
    <source>
        <dbReference type="EMBL" id="KAH0558616.1"/>
    </source>
</evidence>
<feature type="domain" description="RRM" evidence="8">
    <location>
        <begin position="141"/>
        <end position="232"/>
    </location>
</feature>
<feature type="region of interest" description="Disordered" evidence="7">
    <location>
        <begin position="1"/>
        <end position="25"/>
    </location>
</feature>
<dbReference type="PANTHER" id="PTHR15608">
    <property type="entry name" value="SPLICING FACTOR U2AF-ASSOCIATED PROTEIN 2"/>
    <property type="match status" value="1"/>
</dbReference>
<dbReference type="InterPro" id="IPR035979">
    <property type="entry name" value="RBD_domain_sf"/>
</dbReference>
<keyword evidence="4 6" id="KW-0694">RNA-binding</keyword>
<dbReference type="CDD" id="cd12285">
    <property type="entry name" value="RRM3_RBM39_like"/>
    <property type="match status" value="1"/>
</dbReference>
<feature type="compositionally biased region" description="Basic and acidic residues" evidence="7">
    <location>
        <begin position="372"/>
        <end position="397"/>
    </location>
</feature>
<name>A0A9P8LAG1_9PEZI</name>